<reference evidence="2" key="1">
    <citation type="submission" date="2022-09" db="EMBL/GenBank/DDBJ databases">
        <title>Actin cytoskeleton and complex cell architecture in an #Asgard archaeon.</title>
        <authorList>
            <person name="Ponce Toledo R.I."/>
            <person name="Schleper C."/>
            <person name="Rodrigues Oliveira T."/>
            <person name="Wollweber F."/>
            <person name="Xu J."/>
            <person name="Rittmann S."/>
            <person name="Klingl A."/>
            <person name="Pilhofer M."/>
        </authorList>
    </citation>
    <scope>NUCLEOTIDE SEQUENCE</scope>
    <source>
        <strain evidence="2">B-35</strain>
    </source>
</reference>
<feature type="transmembrane region" description="Helical" evidence="1">
    <location>
        <begin position="95"/>
        <end position="114"/>
    </location>
</feature>
<feature type="transmembrane region" description="Helical" evidence="1">
    <location>
        <begin position="126"/>
        <end position="145"/>
    </location>
</feature>
<gene>
    <name evidence="2" type="ORF">NEF87_000723</name>
</gene>
<dbReference type="EMBL" id="CP104013">
    <property type="protein sequence ID" value="UYP44438.1"/>
    <property type="molecule type" value="Genomic_DNA"/>
</dbReference>
<feature type="transmembrane region" description="Helical" evidence="1">
    <location>
        <begin position="165"/>
        <end position="185"/>
    </location>
</feature>
<feature type="transmembrane region" description="Helical" evidence="1">
    <location>
        <begin position="20"/>
        <end position="40"/>
    </location>
</feature>
<dbReference type="Proteomes" id="UP001208689">
    <property type="component" value="Chromosome"/>
</dbReference>
<protein>
    <submittedName>
        <fullName evidence="2">Uncharacterized protein</fullName>
    </submittedName>
</protein>
<evidence type="ECO:0000313" key="2">
    <source>
        <dbReference type="EMBL" id="UYP44438.1"/>
    </source>
</evidence>
<keyword evidence="1" id="KW-1133">Transmembrane helix</keyword>
<evidence type="ECO:0000256" key="1">
    <source>
        <dbReference type="SAM" id="Phobius"/>
    </source>
</evidence>
<organism evidence="2 3">
    <name type="scientific">Candidatus Lokiarchaeum ossiferum</name>
    <dbReference type="NCBI Taxonomy" id="2951803"/>
    <lineage>
        <taxon>Archaea</taxon>
        <taxon>Promethearchaeati</taxon>
        <taxon>Promethearchaeota</taxon>
        <taxon>Promethearchaeia</taxon>
        <taxon>Promethearchaeales</taxon>
        <taxon>Promethearchaeaceae</taxon>
        <taxon>Candidatus Lokiarchaeum</taxon>
    </lineage>
</organism>
<keyword evidence="1" id="KW-0812">Transmembrane</keyword>
<keyword evidence="1" id="KW-0472">Membrane</keyword>
<evidence type="ECO:0000313" key="3">
    <source>
        <dbReference type="Proteomes" id="UP001208689"/>
    </source>
</evidence>
<proteinExistence type="predicted"/>
<accession>A0ABY6HLQ1</accession>
<sequence>MVEETEKKKFSIDFKRITKFVVAFLLINFLFFGWICNTGLYDSIQLDPNYIMNLMETEYIREPRLLFVYTNLWDFTNTFTPMGIHLPPVVDFVEYLPGAFSILILFFIGIYQGYQEDFMVYSIKNNFWMVPFIVLLSWIWSAVVYVGTRNIFQIIGDYFSSYHGYLNIIFLVIWYTSAGIVGGILKSYFYQKAHAVEAGVLAEEEASEEIAA</sequence>
<name>A0ABY6HLQ1_9ARCH</name>
<keyword evidence="3" id="KW-1185">Reference proteome</keyword>